<sequence length="295" mass="32111">MPTSAFRLDVLDPARQGAELRTLRAQAGCAEDPSDAAADALGYHLMARSDDGQPVGSARLGADRRIGAMAVLPAWRGRGVGRALLQSLLLEAQRRQWPQLDLLAPPTALAFYARHGFLPQPLADHDHGSGQRLRWRLGVSKVEDAAAAVAACIGILAHARRHVLIHSRALDPGLLDSPQVLAQLRRFAVAPHAKQVCVLLHDAAAIQRAGAPLVAMAQRLPSVFQFRAVTDLVDRNDATAYLVNEASGYYFRPLGHRYEGEADLLGDGRARQLRSTFAPVWERARVCTELRALGW</sequence>
<keyword evidence="1" id="KW-0808">Transferase</keyword>
<dbReference type="GO" id="GO:0016747">
    <property type="term" value="F:acyltransferase activity, transferring groups other than amino-acyl groups"/>
    <property type="evidence" value="ECO:0007669"/>
    <property type="project" value="InterPro"/>
</dbReference>
<dbReference type="Proteomes" id="UP000001890">
    <property type="component" value="Chromosome"/>
</dbReference>
<dbReference type="EMBL" id="FP565176">
    <property type="protein sequence ID" value="CBA16164.1"/>
    <property type="molecule type" value="Genomic_DNA"/>
</dbReference>
<gene>
    <name evidence="4" type="ordered locus">XALc_1667</name>
</gene>
<dbReference type="SUPFAM" id="SSF55729">
    <property type="entry name" value="Acyl-CoA N-acyltransferases (Nat)"/>
    <property type="match status" value="1"/>
</dbReference>
<dbReference type="RefSeq" id="WP_012916165.1">
    <property type="nucleotide sequence ID" value="NC_013722.1"/>
</dbReference>
<proteinExistence type="predicted"/>
<organism evidence="4 5">
    <name type="scientific">Xanthomonas albilineans (strain GPE PC73 / CFBP 7063)</name>
    <dbReference type="NCBI Taxonomy" id="380358"/>
    <lineage>
        <taxon>Bacteria</taxon>
        <taxon>Pseudomonadati</taxon>
        <taxon>Pseudomonadota</taxon>
        <taxon>Gammaproteobacteria</taxon>
        <taxon>Lysobacterales</taxon>
        <taxon>Lysobacteraceae</taxon>
        <taxon>Xanthomonas</taxon>
    </lineage>
</organism>
<protein>
    <recommendedName>
        <fullName evidence="3">N-acetyltransferase domain-containing protein</fullName>
    </recommendedName>
</protein>
<dbReference type="eggNOG" id="COG2153">
    <property type="taxonomic scope" value="Bacteria"/>
</dbReference>
<evidence type="ECO:0000256" key="2">
    <source>
        <dbReference type="ARBA" id="ARBA00023315"/>
    </source>
</evidence>
<evidence type="ECO:0000259" key="3">
    <source>
        <dbReference type="PROSITE" id="PS51186"/>
    </source>
</evidence>
<feature type="domain" description="N-acetyltransferase" evidence="3">
    <location>
        <begin position="1"/>
        <end position="138"/>
    </location>
</feature>
<dbReference type="Pfam" id="PF13508">
    <property type="entry name" value="Acetyltransf_7"/>
    <property type="match status" value="1"/>
</dbReference>
<dbReference type="GeneID" id="57876975"/>
<dbReference type="InterPro" id="IPR016181">
    <property type="entry name" value="Acyl_CoA_acyltransferase"/>
</dbReference>
<dbReference type="KEGG" id="xal:XALC_1667"/>
<dbReference type="OrthoDB" id="9796171at2"/>
<dbReference type="InterPro" id="IPR000182">
    <property type="entry name" value="GNAT_dom"/>
</dbReference>
<name>D2UDU2_XANAP</name>
<dbReference type="InterPro" id="IPR050832">
    <property type="entry name" value="Bact_Acetyltransf"/>
</dbReference>
<dbReference type="InterPro" id="IPR057691">
    <property type="entry name" value="DUF7931"/>
</dbReference>
<accession>D2UDU2</accession>
<dbReference type="Pfam" id="PF25559">
    <property type="entry name" value="DUF7931"/>
    <property type="match status" value="1"/>
</dbReference>
<reference evidence="4 5" key="1">
    <citation type="journal article" date="2009" name="BMC Genomics">
        <title>The complete genome sequence of Xanthomonas albilineans provides new insights into the reductive genome evolution of the xylem-limited Xanthomonadaceae.</title>
        <authorList>
            <person name="Pieretti I."/>
            <person name="Royer M."/>
            <person name="Barbe V."/>
            <person name="Carrere S."/>
            <person name="Koebnik R."/>
            <person name="Cociancich S."/>
            <person name="Couloux A."/>
            <person name="Darrasse A."/>
            <person name="Gouzy J."/>
            <person name="Jacques M.A."/>
            <person name="Lauber E."/>
            <person name="Manceau C."/>
            <person name="Mangenot S."/>
            <person name="Poussier S."/>
            <person name="Segurens B."/>
            <person name="Szurek B."/>
            <person name="Verdier V."/>
            <person name="Arlat M."/>
            <person name="Rott P."/>
        </authorList>
    </citation>
    <scope>NUCLEOTIDE SEQUENCE [LARGE SCALE GENOMIC DNA]</scope>
    <source>
        <strain evidence="5">GPE PC73 / CFBP 7063</strain>
    </source>
</reference>
<evidence type="ECO:0000313" key="4">
    <source>
        <dbReference type="EMBL" id="CBA16164.1"/>
    </source>
</evidence>
<evidence type="ECO:0000313" key="5">
    <source>
        <dbReference type="Proteomes" id="UP000001890"/>
    </source>
</evidence>
<evidence type="ECO:0000256" key="1">
    <source>
        <dbReference type="ARBA" id="ARBA00022679"/>
    </source>
</evidence>
<dbReference type="PANTHER" id="PTHR43877">
    <property type="entry name" value="AMINOALKYLPHOSPHONATE N-ACETYLTRANSFERASE-RELATED-RELATED"/>
    <property type="match status" value="1"/>
</dbReference>
<dbReference type="PANTHER" id="PTHR43877:SF1">
    <property type="entry name" value="ACETYLTRANSFERASE"/>
    <property type="match status" value="1"/>
</dbReference>
<dbReference type="STRING" id="380358.XALC_1667"/>
<dbReference type="CDD" id="cd04301">
    <property type="entry name" value="NAT_SF"/>
    <property type="match status" value="1"/>
</dbReference>
<dbReference type="Gene3D" id="3.40.630.30">
    <property type="match status" value="1"/>
</dbReference>
<keyword evidence="5" id="KW-1185">Reference proteome</keyword>
<dbReference type="PATRIC" id="fig|29447.3.peg.1628"/>
<dbReference type="PROSITE" id="PS51186">
    <property type="entry name" value="GNAT"/>
    <property type="match status" value="1"/>
</dbReference>
<dbReference type="AlphaFoldDB" id="D2UDU2"/>
<keyword evidence="2" id="KW-0012">Acyltransferase</keyword>